<evidence type="ECO:0000256" key="5">
    <source>
        <dbReference type="ARBA" id="ARBA00022750"/>
    </source>
</evidence>
<dbReference type="SMART" id="SM00343">
    <property type="entry name" value="ZnF_C2HC"/>
    <property type="match status" value="2"/>
</dbReference>
<evidence type="ECO:0000259" key="12">
    <source>
        <dbReference type="PROSITE" id="PS50158"/>
    </source>
</evidence>
<evidence type="ECO:0000313" key="14">
    <source>
        <dbReference type="EMBL" id="CAJ1061415.1"/>
    </source>
</evidence>
<evidence type="ECO:0000256" key="1">
    <source>
        <dbReference type="ARBA" id="ARBA00022670"/>
    </source>
</evidence>
<dbReference type="AlphaFoldDB" id="A0AAV1FK41"/>
<protein>
    <submittedName>
        <fullName evidence="14">Uncharacterized protein K02A2.6-like</fullName>
    </submittedName>
</protein>
<keyword evidence="4" id="KW-0540">Nuclease</keyword>
<evidence type="ECO:0000256" key="7">
    <source>
        <dbReference type="ARBA" id="ARBA00022801"/>
    </source>
</evidence>
<organism evidence="14 15">
    <name type="scientific">Xyrichtys novacula</name>
    <name type="common">Pearly razorfish</name>
    <name type="synonym">Hemipteronotus novacula</name>
    <dbReference type="NCBI Taxonomy" id="13765"/>
    <lineage>
        <taxon>Eukaryota</taxon>
        <taxon>Metazoa</taxon>
        <taxon>Chordata</taxon>
        <taxon>Craniata</taxon>
        <taxon>Vertebrata</taxon>
        <taxon>Euteleostomi</taxon>
        <taxon>Actinopterygii</taxon>
        <taxon>Neopterygii</taxon>
        <taxon>Teleostei</taxon>
        <taxon>Neoteleostei</taxon>
        <taxon>Acanthomorphata</taxon>
        <taxon>Eupercaria</taxon>
        <taxon>Labriformes</taxon>
        <taxon>Labridae</taxon>
        <taxon>Xyrichtys</taxon>
    </lineage>
</organism>
<evidence type="ECO:0000256" key="3">
    <source>
        <dbReference type="ARBA" id="ARBA00022695"/>
    </source>
</evidence>
<evidence type="ECO:0000259" key="13">
    <source>
        <dbReference type="PROSITE" id="PS50175"/>
    </source>
</evidence>
<feature type="region of interest" description="Disordered" evidence="11">
    <location>
        <begin position="694"/>
        <end position="748"/>
    </location>
</feature>
<dbReference type="InterPro" id="IPR021109">
    <property type="entry name" value="Peptidase_aspartic_dom_sf"/>
</dbReference>
<dbReference type="FunFam" id="3.30.70.270:FF:000020">
    <property type="entry name" value="Transposon Tf2-6 polyprotein-like Protein"/>
    <property type="match status" value="1"/>
</dbReference>
<dbReference type="Pfam" id="PF17919">
    <property type="entry name" value="RT_RNaseH_2"/>
    <property type="match status" value="1"/>
</dbReference>
<accession>A0AAV1FK41</accession>
<dbReference type="SUPFAM" id="SSF50630">
    <property type="entry name" value="Acid proteases"/>
    <property type="match status" value="1"/>
</dbReference>
<reference evidence="14" key="1">
    <citation type="submission" date="2023-08" db="EMBL/GenBank/DDBJ databases">
        <authorList>
            <person name="Alioto T."/>
            <person name="Alioto T."/>
            <person name="Gomez Garrido J."/>
        </authorList>
    </citation>
    <scope>NUCLEOTIDE SEQUENCE</scope>
</reference>
<dbReference type="InterPro" id="IPR043502">
    <property type="entry name" value="DNA/RNA_pol_sf"/>
</dbReference>
<dbReference type="Gene3D" id="2.40.70.10">
    <property type="entry name" value="Acid Proteases"/>
    <property type="match status" value="1"/>
</dbReference>
<dbReference type="InterPro" id="IPR001878">
    <property type="entry name" value="Znf_CCHC"/>
</dbReference>
<dbReference type="SUPFAM" id="SSF56672">
    <property type="entry name" value="DNA/RNA polymerases"/>
    <property type="match status" value="1"/>
</dbReference>
<dbReference type="GO" id="GO:0008270">
    <property type="term" value="F:zinc ion binding"/>
    <property type="evidence" value="ECO:0007669"/>
    <property type="project" value="UniProtKB-KW"/>
</dbReference>
<keyword evidence="10" id="KW-0863">Zinc-finger</keyword>
<dbReference type="Proteomes" id="UP001178508">
    <property type="component" value="Chromosome 8"/>
</dbReference>
<dbReference type="GO" id="GO:0006508">
    <property type="term" value="P:proteolysis"/>
    <property type="evidence" value="ECO:0007669"/>
    <property type="project" value="UniProtKB-KW"/>
</dbReference>
<dbReference type="GO" id="GO:0016779">
    <property type="term" value="F:nucleotidyltransferase activity"/>
    <property type="evidence" value="ECO:0007669"/>
    <property type="project" value="UniProtKB-KW"/>
</dbReference>
<feature type="domain" description="Peptidase A2" evidence="13">
    <location>
        <begin position="351"/>
        <end position="392"/>
    </location>
</feature>
<dbReference type="PROSITE" id="PS50158">
    <property type="entry name" value="ZF_CCHC"/>
    <property type="match status" value="2"/>
</dbReference>
<keyword evidence="15" id="KW-1185">Reference proteome</keyword>
<dbReference type="InterPro" id="IPR043128">
    <property type="entry name" value="Rev_trsase/Diguanyl_cyclase"/>
</dbReference>
<evidence type="ECO:0000256" key="6">
    <source>
        <dbReference type="ARBA" id="ARBA00022759"/>
    </source>
</evidence>
<dbReference type="Gene3D" id="4.10.60.10">
    <property type="entry name" value="Zinc finger, CCHC-type"/>
    <property type="match status" value="1"/>
</dbReference>
<feature type="domain" description="CCHC-type" evidence="12">
    <location>
        <begin position="278"/>
        <end position="292"/>
    </location>
</feature>
<dbReference type="GO" id="GO:0004190">
    <property type="term" value="F:aspartic-type endopeptidase activity"/>
    <property type="evidence" value="ECO:0007669"/>
    <property type="project" value="UniProtKB-KW"/>
</dbReference>
<evidence type="ECO:0000256" key="2">
    <source>
        <dbReference type="ARBA" id="ARBA00022679"/>
    </source>
</evidence>
<keyword evidence="2" id="KW-0808">Transferase</keyword>
<dbReference type="GO" id="GO:0003677">
    <property type="term" value="F:DNA binding"/>
    <property type="evidence" value="ECO:0007669"/>
    <property type="project" value="UniProtKB-KW"/>
</dbReference>
<feature type="domain" description="CCHC-type" evidence="12">
    <location>
        <begin position="298"/>
        <end position="313"/>
    </location>
</feature>
<dbReference type="EMBL" id="OY660871">
    <property type="protein sequence ID" value="CAJ1061415.1"/>
    <property type="molecule type" value="Genomic_DNA"/>
</dbReference>
<evidence type="ECO:0000256" key="9">
    <source>
        <dbReference type="ARBA" id="ARBA00023268"/>
    </source>
</evidence>
<dbReference type="PANTHER" id="PTHR37984">
    <property type="entry name" value="PROTEIN CBG26694"/>
    <property type="match status" value="1"/>
</dbReference>
<dbReference type="InterPro" id="IPR001995">
    <property type="entry name" value="Peptidase_A2_cat"/>
</dbReference>
<keyword evidence="6" id="KW-0255">Endonuclease</keyword>
<keyword evidence="9" id="KW-0511">Multifunctional enzyme</keyword>
<dbReference type="PANTHER" id="PTHR37984:SF5">
    <property type="entry name" value="PROTEIN NYNRIN-LIKE"/>
    <property type="match status" value="1"/>
</dbReference>
<proteinExistence type="predicted"/>
<gene>
    <name evidence="14" type="ORF">XNOV1_A023991</name>
</gene>
<dbReference type="Gene3D" id="3.30.70.270">
    <property type="match status" value="2"/>
</dbReference>
<keyword evidence="1" id="KW-0645">Protease</keyword>
<dbReference type="InterPro" id="IPR050951">
    <property type="entry name" value="Retrovirus_Pol_polyprotein"/>
</dbReference>
<feature type="compositionally biased region" description="Low complexity" evidence="11">
    <location>
        <begin position="701"/>
        <end position="732"/>
    </location>
</feature>
<keyword evidence="5" id="KW-0064">Aspartyl protease</keyword>
<evidence type="ECO:0000256" key="4">
    <source>
        <dbReference type="ARBA" id="ARBA00022722"/>
    </source>
</evidence>
<evidence type="ECO:0000313" key="15">
    <source>
        <dbReference type="Proteomes" id="UP001178508"/>
    </source>
</evidence>
<evidence type="ECO:0000256" key="10">
    <source>
        <dbReference type="PROSITE-ProRule" id="PRU00047"/>
    </source>
</evidence>
<keyword evidence="10" id="KW-0862">Zinc</keyword>
<dbReference type="SUPFAM" id="SSF57756">
    <property type="entry name" value="Retrovirus zinc finger-like domains"/>
    <property type="match status" value="1"/>
</dbReference>
<evidence type="ECO:0000256" key="8">
    <source>
        <dbReference type="ARBA" id="ARBA00023125"/>
    </source>
</evidence>
<dbReference type="PROSITE" id="PS50175">
    <property type="entry name" value="ASP_PROT_RETROV"/>
    <property type="match status" value="1"/>
</dbReference>
<keyword evidence="8" id="KW-0238">DNA-binding</keyword>
<name>A0AAV1FK41_XYRNO</name>
<keyword evidence="3" id="KW-0548">Nucleotidyltransferase</keyword>
<dbReference type="InterPro" id="IPR041577">
    <property type="entry name" value="RT_RNaseH_2"/>
</dbReference>
<evidence type="ECO:0000256" key="11">
    <source>
        <dbReference type="SAM" id="MobiDB-lite"/>
    </source>
</evidence>
<keyword evidence="7" id="KW-0378">Hydrolase</keyword>
<dbReference type="InterPro" id="IPR036875">
    <property type="entry name" value="Znf_CCHC_sf"/>
</dbReference>
<sequence length="748" mass="83220">MTGRTRRKKRRYTATETERETLVDVMTTEQPEGNVNVQQRGVSMAASAPTATVNIQPPETFDFSKPLEWTKWIRRFERFRQASNLTTNSEENKVNTLIYCMGDEADDVLRGLKLSDDDMKNYDKVKDGFGNFFVVKKNIVFERACFNMRKQEANETVDAFVTALHALAEHCKYGDLHDELIRDRIVVGLADTQLSERMQLEVNLTLQKAIDMARQSEEVKKQQSALRSDASSVLQMEDSSIDRLIKKGQTYTNLKSSGARPRQHMQGRDKGMQQSAQCYKCGGPSHPRAECPANDAQCRGCGKKGHYQRVCRSKAVVACIEEEEEKSFFLGSVSCENNMWAADVQIKGKVLKFKLDTGADVTAISESDLKDLFPGAQMPILNKPEKPLLGPGKIQLEVAGYAKMQLTYKAKQTEEKVFVVKNLSTPLLGLPAITALGLLIRVDSVTMDSLKLEQAGVTLNTDKCELSRSEVVFLGHVITTSGIRPDPEKTKAIRDMKEPTNMSEMRSFLGMVNQVGKFIPQLAEKDKALCDLLSKKNCWLWGADQAAAFRALKEALTSPPVLAMYDTSRDTKVSADASSYGLGGVLLQKWDSEWRPVAYASLPTHPSELCPALPDRSMLVQKEREKRTSDAANFNRRHCAKPLSSLSPGQEVWITDTKTSGTVIQNHASPRSYLVDVPHGVVRRNRLHLIPLQSPSQDEAGQQQQEPLPVLEQGHTPPALGSPVPSPGVSTPRTRSGRAIKQPTRLDL</sequence>
<dbReference type="GO" id="GO:0004519">
    <property type="term" value="F:endonuclease activity"/>
    <property type="evidence" value="ECO:0007669"/>
    <property type="project" value="UniProtKB-KW"/>
</dbReference>
<keyword evidence="10" id="KW-0479">Metal-binding</keyword>